<keyword evidence="2" id="KW-1185">Reference proteome</keyword>
<evidence type="ECO:0000313" key="2">
    <source>
        <dbReference type="Proteomes" id="UP000728032"/>
    </source>
</evidence>
<evidence type="ECO:0000313" key="1">
    <source>
        <dbReference type="EMBL" id="CAD7668811.1"/>
    </source>
</evidence>
<gene>
    <name evidence="1" type="ORF">ONB1V03_LOCUS23680</name>
</gene>
<dbReference type="EMBL" id="CAJPVJ010062053">
    <property type="protein sequence ID" value="CAG2184260.1"/>
    <property type="molecule type" value="Genomic_DNA"/>
</dbReference>
<sequence length="48" mass="5657">MFLSPNTSITPFTVLESKKAVLEPKHMKPSYMKFLDRMTAHRLHLLNR</sequence>
<protein>
    <submittedName>
        <fullName evidence="1">Uncharacterized protein</fullName>
    </submittedName>
</protein>
<dbReference type="OrthoDB" id="291792at2759"/>
<proteinExistence type="predicted"/>
<accession>A0A7R9R234</accession>
<dbReference type="AlphaFoldDB" id="A0A7R9R234"/>
<name>A0A7R9R234_9ACAR</name>
<organism evidence="1">
    <name type="scientific">Oppiella nova</name>
    <dbReference type="NCBI Taxonomy" id="334625"/>
    <lineage>
        <taxon>Eukaryota</taxon>
        <taxon>Metazoa</taxon>
        <taxon>Ecdysozoa</taxon>
        <taxon>Arthropoda</taxon>
        <taxon>Chelicerata</taxon>
        <taxon>Arachnida</taxon>
        <taxon>Acari</taxon>
        <taxon>Acariformes</taxon>
        <taxon>Sarcoptiformes</taxon>
        <taxon>Oribatida</taxon>
        <taxon>Brachypylina</taxon>
        <taxon>Oppioidea</taxon>
        <taxon>Oppiidae</taxon>
        <taxon>Oppiella</taxon>
    </lineage>
</organism>
<dbReference type="EMBL" id="OC976878">
    <property type="protein sequence ID" value="CAD7668811.1"/>
    <property type="molecule type" value="Genomic_DNA"/>
</dbReference>
<reference evidence="1" key="1">
    <citation type="submission" date="2020-11" db="EMBL/GenBank/DDBJ databases">
        <authorList>
            <person name="Tran Van P."/>
        </authorList>
    </citation>
    <scope>NUCLEOTIDE SEQUENCE</scope>
</reference>
<feature type="non-terminal residue" evidence="1">
    <location>
        <position position="1"/>
    </location>
</feature>
<dbReference type="Proteomes" id="UP000728032">
    <property type="component" value="Unassembled WGS sequence"/>
</dbReference>